<accession>A0A7W4VE13</accession>
<sequence>MTFPEVLVFGGPAGPPGVERAQARVPVLQLLLVG</sequence>
<dbReference type="AlphaFoldDB" id="A0A7W4VE13"/>
<protein>
    <submittedName>
        <fullName evidence="1">Uncharacterized protein</fullName>
    </submittedName>
</protein>
<evidence type="ECO:0000313" key="2">
    <source>
        <dbReference type="Proteomes" id="UP000578036"/>
    </source>
</evidence>
<reference evidence="1 2" key="1">
    <citation type="submission" date="2020-08" db="EMBL/GenBank/DDBJ databases">
        <title>Genomic Encyclopedia of Type Strains, Phase IV (KMG-V): Genome sequencing to study the core and pangenomes of soil and plant-associated prokaryotes.</title>
        <authorList>
            <person name="Whitman W."/>
        </authorList>
    </citation>
    <scope>NUCLEOTIDE SEQUENCE [LARGE SCALE GENOMIC DNA]</scope>
    <source>
        <strain evidence="1 2">SLV-2362</strain>
    </source>
</reference>
<organism evidence="1 2">
    <name type="scientific">Cupriavidus alkaliphilus</name>
    <dbReference type="NCBI Taxonomy" id="942866"/>
    <lineage>
        <taxon>Bacteria</taxon>
        <taxon>Pseudomonadati</taxon>
        <taxon>Pseudomonadota</taxon>
        <taxon>Betaproteobacteria</taxon>
        <taxon>Burkholderiales</taxon>
        <taxon>Burkholderiaceae</taxon>
        <taxon>Cupriavidus</taxon>
    </lineage>
</organism>
<dbReference type="EMBL" id="JACHWF010000006">
    <property type="protein sequence ID" value="MBB3009887.1"/>
    <property type="molecule type" value="Genomic_DNA"/>
</dbReference>
<proteinExistence type="predicted"/>
<keyword evidence="2" id="KW-1185">Reference proteome</keyword>
<name>A0A7W4VE13_9BURK</name>
<comment type="caution">
    <text evidence="1">The sequence shown here is derived from an EMBL/GenBank/DDBJ whole genome shotgun (WGS) entry which is preliminary data.</text>
</comment>
<evidence type="ECO:0000313" key="1">
    <source>
        <dbReference type="EMBL" id="MBB3009887.1"/>
    </source>
</evidence>
<gene>
    <name evidence="1" type="ORF">FHX61_004563</name>
</gene>
<dbReference type="Proteomes" id="UP000578036">
    <property type="component" value="Unassembled WGS sequence"/>
</dbReference>